<evidence type="ECO:0000313" key="3">
    <source>
        <dbReference type="Proteomes" id="UP000583929"/>
    </source>
</evidence>
<dbReference type="EMBL" id="JAATIQ010000165">
    <property type="protein sequence ID" value="KAF4374914.1"/>
    <property type="molecule type" value="Genomic_DNA"/>
</dbReference>
<name>A0A7J6DWR0_CANSA</name>
<dbReference type="EMBL" id="JAATIQ010000612">
    <property type="protein sequence ID" value="KAF4350050.1"/>
    <property type="molecule type" value="Genomic_DNA"/>
</dbReference>
<protein>
    <submittedName>
        <fullName evidence="1">Uncharacterized protein</fullName>
    </submittedName>
</protein>
<proteinExistence type="predicted"/>
<accession>A0A7J6DWR0</accession>
<keyword evidence="3" id="KW-1185">Reference proteome</keyword>
<reference evidence="1 3" key="1">
    <citation type="journal article" date="2020" name="bioRxiv">
        <title>Sequence and annotation of 42 cannabis genomes reveals extensive copy number variation in cannabinoid synthesis and pathogen resistance genes.</title>
        <authorList>
            <person name="Mckernan K.J."/>
            <person name="Helbert Y."/>
            <person name="Kane L.T."/>
            <person name="Ebling H."/>
            <person name="Zhang L."/>
            <person name="Liu B."/>
            <person name="Eaton Z."/>
            <person name="Mclaughlin S."/>
            <person name="Kingan S."/>
            <person name="Baybayan P."/>
            <person name="Concepcion G."/>
            <person name="Jordan M."/>
            <person name="Riva A."/>
            <person name="Barbazuk W."/>
            <person name="Harkins T."/>
        </authorList>
    </citation>
    <scope>NUCLEOTIDE SEQUENCE [LARGE SCALE GENOMIC DNA]</scope>
    <source>
        <strain evidence="3">cv. Jamaican Lion 4</strain>
        <strain evidence="1">Father</strain>
        <tissue evidence="1">Leaf</tissue>
    </source>
</reference>
<comment type="caution">
    <text evidence="1">The sequence shown here is derived from an EMBL/GenBank/DDBJ whole genome shotgun (WGS) entry which is preliminary data.</text>
</comment>
<sequence length="70" mass="7719">MQIQSRQEMLTTILLSSDLISRIGRSLEELMKGIVAVGEELMPHRGGFTVPKVASPVRNISRNRTVAVAE</sequence>
<dbReference type="Proteomes" id="UP000583929">
    <property type="component" value="Unassembled WGS sequence"/>
</dbReference>
<gene>
    <name evidence="1" type="ORF">G4B88_000311</name>
    <name evidence="2" type="ORF">G4B88_004665</name>
</gene>
<organism evidence="1 3">
    <name type="scientific">Cannabis sativa</name>
    <name type="common">Hemp</name>
    <name type="synonym">Marijuana</name>
    <dbReference type="NCBI Taxonomy" id="3483"/>
    <lineage>
        <taxon>Eukaryota</taxon>
        <taxon>Viridiplantae</taxon>
        <taxon>Streptophyta</taxon>
        <taxon>Embryophyta</taxon>
        <taxon>Tracheophyta</taxon>
        <taxon>Spermatophyta</taxon>
        <taxon>Magnoliopsida</taxon>
        <taxon>eudicotyledons</taxon>
        <taxon>Gunneridae</taxon>
        <taxon>Pentapetalae</taxon>
        <taxon>rosids</taxon>
        <taxon>fabids</taxon>
        <taxon>Rosales</taxon>
        <taxon>Cannabaceae</taxon>
        <taxon>Cannabis</taxon>
    </lineage>
</organism>
<evidence type="ECO:0000313" key="1">
    <source>
        <dbReference type="EMBL" id="KAF4350050.1"/>
    </source>
</evidence>
<dbReference type="AlphaFoldDB" id="A0A7J6DWR0"/>
<evidence type="ECO:0000313" key="2">
    <source>
        <dbReference type="EMBL" id="KAF4374914.1"/>
    </source>
</evidence>